<gene>
    <name evidence="1" type="ORF">GA0070604_0997</name>
</gene>
<dbReference type="InterPro" id="IPR027417">
    <property type="entry name" value="P-loop_NTPase"/>
</dbReference>
<dbReference type="AlphaFoldDB" id="A0A1C6TV12"/>
<dbReference type="SUPFAM" id="SSF52540">
    <property type="entry name" value="P-loop containing nucleoside triphosphate hydrolases"/>
    <property type="match status" value="1"/>
</dbReference>
<evidence type="ECO:0000313" key="2">
    <source>
        <dbReference type="Proteomes" id="UP000199696"/>
    </source>
</evidence>
<dbReference type="EMBL" id="FMHY01000002">
    <property type="protein sequence ID" value="SCL45503.1"/>
    <property type="molecule type" value="Genomic_DNA"/>
</dbReference>
<proteinExistence type="predicted"/>
<dbReference type="Proteomes" id="UP000199696">
    <property type="component" value="Unassembled WGS sequence"/>
</dbReference>
<sequence>MVAVSSPPPSQDNRGLNPLLPARRMLVAQHAVGGDNIYSEGDTNYTRIDASKLRARRVSDVAVAEAVASSIVEPEDFEEWKQTLWRRGLLVLRGPDGIGKSTLAVRLLSYCQKKLDEEGKPAGGSWLLRTGWEEIAAREIPSAPGASYLLDVSQSDDIPKAEFGEDLIRDSDFNRYDGVFLVVITTPEVWQECHGVTAIVTRDVPVPDPYAVTMERLQTITDDNRYESWLADLSFQALVTRLKQPSEAVALAKSISSALQREDAEEAKQSVLDEFQSWRSYLTTWFKKHDSVPERAALVAAAVLDPAPPARMLDARNELLREIGEPEESVGPLSGPGRSGYLVLLEAGSVDKGFSISATRHGLDEAVIIFVWNEFPQMHRVLQNWLIGLAEGAPSHVVERVAHITVKTAIRARSNIFLELVKKIVLERQSSYALAIKIIDGIVLDSGVGAFVRHRLLQWARGANEFLASFAVDACSHTLLQERPRIALKRIFEGLNRESPDSGFRNAQKVLLEVSKDGSAALIVCDVVAEWLSQDGGNAGVKAFLVINYNVPAVLLANLADASNASTEEFFRKGWSAAIGSDVDRSELIGAMRSLIDVCNKCMIPPSVVMRIVGPVLAESINSDVAMAALRAKDDGVADPIRDHLMRELIYGDLASAFGIGVEEVVADA</sequence>
<protein>
    <submittedName>
        <fullName evidence="1">Uncharacterized protein</fullName>
    </submittedName>
</protein>
<keyword evidence="2" id="KW-1185">Reference proteome</keyword>
<organism evidence="1 2">
    <name type="scientific">Micromonospora eburnea</name>
    <dbReference type="NCBI Taxonomy" id="227316"/>
    <lineage>
        <taxon>Bacteria</taxon>
        <taxon>Bacillati</taxon>
        <taxon>Actinomycetota</taxon>
        <taxon>Actinomycetes</taxon>
        <taxon>Micromonosporales</taxon>
        <taxon>Micromonosporaceae</taxon>
        <taxon>Micromonospora</taxon>
    </lineage>
</organism>
<reference evidence="2" key="1">
    <citation type="submission" date="2016-06" db="EMBL/GenBank/DDBJ databases">
        <authorList>
            <person name="Varghese N."/>
            <person name="Submissions Spin"/>
        </authorList>
    </citation>
    <scope>NUCLEOTIDE SEQUENCE [LARGE SCALE GENOMIC DNA]</scope>
    <source>
        <strain evidence="2">DSM 44814</strain>
    </source>
</reference>
<evidence type="ECO:0000313" key="1">
    <source>
        <dbReference type="EMBL" id="SCL45503.1"/>
    </source>
</evidence>
<name>A0A1C6TV12_9ACTN</name>
<accession>A0A1C6TV12</accession>